<keyword evidence="1" id="KW-0472">Membrane</keyword>
<keyword evidence="1" id="KW-1133">Transmembrane helix</keyword>
<accession>A0ABV6UQ03</accession>
<dbReference type="EMBL" id="JBHEZZ010000010">
    <property type="protein sequence ID" value="MFC1403505.1"/>
    <property type="molecule type" value="Genomic_DNA"/>
</dbReference>
<feature type="transmembrane region" description="Helical" evidence="1">
    <location>
        <begin position="60"/>
        <end position="83"/>
    </location>
</feature>
<protein>
    <submittedName>
        <fullName evidence="2">Phage holin family protein</fullName>
    </submittedName>
</protein>
<evidence type="ECO:0000313" key="2">
    <source>
        <dbReference type="EMBL" id="MFC1403505.1"/>
    </source>
</evidence>
<proteinExistence type="predicted"/>
<evidence type="ECO:0000256" key="1">
    <source>
        <dbReference type="SAM" id="Phobius"/>
    </source>
</evidence>
<name>A0ABV6UQ03_9ACTN</name>
<sequence length="120" mass="12840">MIKHGVVSLLALAAAFLLCGWLLPGMTLHGGLLGVLWTTVLFAVINFVLGGFLKTLARPLVWITFGLFLFVINAITLKVTAFVTSDLQIHGFGTALWAALIMSVVGIAVRLVRRHADGSP</sequence>
<keyword evidence="1" id="KW-0812">Transmembrane</keyword>
<comment type="caution">
    <text evidence="2">The sequence shown here is derived from an EMBL/GenBank/DDBJ whole genome shotgun (WGS) entry which is preliminary data.</text>
</comment>
<feature type="transmembrane region" description="Helical" evidence="1">
    <location>
        <begin position="89"/>
        <end position="112"/>
    </location>
</feature>
<dbReference type="Pfam" id="PF04020">
    <property type="entry name" value="Phage_holin_4_2"/>
    <property type="match status" value="1"/>
</dbReference>
<dbReference type="Proteomes" id="UP001592528">
    <property type="component" value="Unassembled WGS sequence"/>
</dbReference>
<feature type="transmembrane region" description="Helical" evidence="1">
    <location>
        <begin position="32"/>
        <end position="53"/>
    </location>
</feature>
<dbReference type="InterPro" id="IPR007165">
    <property type="entry name" value="Phage_holin_4_2"/>
</dbReference>
<dbReference type="RefSeq" id="WP_051725412.1">
    <property type="nucleotide sequence ID" value="NZ_JBHEZZ010000010.1"/>
</dbReference>
<dbReference type="PANTHER" id="PTHR37309">
    <property type="entry name" value="SLR0284 PROTEIN"/>
    <property type="match status" value="1"/>
</dbReference>
<organism evidence="2 3">
    <name type="scientific">Streptacidiphilus cavernicola</name>
    <dbReference type="NCBI Taxonomy" id="3342716"/>
    <lineage>
        <taxon>Bacteria</taxon>
        <taxon>Bacillati</taxon>
        <taxon>Actinomycetota</taxon>
        <taxon>Actinomycetes</taxon>
        <taxon>Kitasatosporales</taxon>
        <taxon>Streptomycetaceae</taxon>
        <taxon>Streptacidiphilus</taxon>
    </lineage>
</organism>
<keyword evidence="3" id="KW-1185">Reference proteome</keyword>
<gene>
    <name evidence="2" type="ORF">ACEZDJ_19630</name>
</gene>
<dbReference type="PANTHER" id="PTHR37309:SF1">
    <property type="entry name" value="SLR0284 PROTEIN"/>
    <property type="match status" value="1"/>
</dbReference>
<reference evidence="2 3" key="1">
    <citation type="submission" date="2024-09" db="EMBL/GenBank/DDBJ databases">
        <authorList>
            <person name="Lee S.D."/>
        </authorList>
    </citation>
    <scope>NUCLEOTIDE SEQUENCE [LARGE SCALE GENOMIC DNA]</scope>
    <source>
        <strain evidence="2 3">N1-5</strain>
    </source>
</reference>
<evidence type="ECO:0000313" key="3">
    <source>
        <dbReference type="Proteomes" id="UP001592528"/>
    </source>
</evidence>